<dbReference type="OrthoDB" id="680835at2"/>
<evidence type="ECO:0000313" key="3">
    <source>
        <dbReference type="Proteomes" id="UP000321436"/>
    </source>
</evidence>
<feature type="compositionally biased region" description="Basic and acidic residues" evidence="1">
    <location>
        <begin position="74"/>
        <end position="96"/>
    </location>
</feature>
<protein>
    <submittedName>
        <fullName evidence="2">Uncharacterized protein</fullName>
    </submittedName>
</protein>
<dbReference type="AlphaFoldDB" id="A0A512RIP5"/>
<keyword evidence="3" id="KW-1185">Reference proteome</keyword>
<evidence type="ECO:0000313" key="2">
    <source>
        <dbReference type="EMBL" id="GEP95552.1"/>
    </source>
</evidence>
<reference evidence="2 3" key="1">
    <citation type="submission" date="2019-07" db="EMBL/GenBank/DDBJ databases">
        <title>Whole genome shotgun sequence of Chitinophaga cymbidii NBRC 109752.</title>
        <authorList>
            <person name="Hosoyama A."/>
            <person name="Uohara A."/>
            <person name="Ohji S."/>
            <person name="Ichikawa N."/>
        </authorList>
    </citation>
    <scope>NUCLEOTIDE SEQUENCE [LARGE SCALE GENOMIC DNA]</scope>
    <source>
        <strain evidence="2 3">NBRC 109752</strain>
    </source>
</reference>
<feature type="region of interest" description="Disordered" evidence="1">
    <location>
        <begin position="74"/>
        <end position="109"/>
    </location>
</feature>
<evidence type="ECO:0000256" key="1">
    <source>
        <dbReference type="SAM" id="MobiDB-lite"/>
    </source>
</evidence>
<dbReference type="EMBL" id="BKAU01000001">
    <property type="protein sequence ID" value="GEP95552.1"/>
    <property type="molecule type" value="Genomic_DNA"/>
</dbReference>
<feature type="compositionally biased region" description="Basic residues" evidence="1">
    <location>
        <begin position="97"/>
        <end position="109"/>
    </location>
</feature>
<sequence>MNFTEEHIPVMEQHRHHWTGLRDVQVMRNLDRPVIDSLQKIYNEAVGPQRFTPWCSECVADLVRLLYTQFEKWEGQQQKAEDGTKPPAEEGNDGKGTRGRKPKNKPNGN</sequence>
<dbReference type="Proteomes" id="UP000321436">
    <property type="component" value="Unassembled WGS sequence"/>
</dbReference>
<dbReference type="RefSeq" id="WP_146859894.1">
    <property type="nucleotide sequence ID" value="NZ_BKAU01000001.1"/>
</dbReference>
<gene>
    <name evidence="2" type="ORF">CCY01nite_18120</name>
</gene>
<comment type="caution">
    <text evidence="2">The sequence shown here is derived from an EMBL/GenBank/DDBJ whole genome shotgun (WGS) entry which is preliminary data.</text>
</comment>
<organism evidence="2 3">
    <name type="scientific">Chitinophaga cymbidii</name>
    <dbReference type="NCBI Taxonomy" id="1096750"/>
    <lineage>
        <taxon>Bacteria</taxon>
        <taxon>Pseudomonadati</taxon>
        <taxon>Bacteroidota</taxon>
        <taxon>Chitinophagia</taxon>
        <taxon>Chitinophagales</taxon>
        <taxon>Chitinophagaceae</taxon>
        <taxon>Chitinophaga</taxon>
    </lineage>
</organism>
<accession>A0A512RIP5</accession>
<name>A0A512RIP5_9BACT</name>
<proteinExistence type="predicted"/>